<evidence type="ECO:0000256" key="5">
    <source>
        <dbReference type="PROSITE-ProRule" id="PRU00289"/>
    </source>
</evidence>
<keyword evidence="9" id="KW-1185">Reference proteome</keyword>
<evidence type="ECO:0000256" key="6">
    <source>
        <dbReference type="SAM" id="MobiDB-lite"/>
    </source>
</evidence>
<dbReference type="GO" id="GO:0051301">
    <property type="term" value="P:cell division"/>
    <property type="evidence" value="ECO:0007669"/>
    <property type="project" value="UniProtKB-KW"/>
</dbReference>
<feature type="compositionally biased region" description="Basic and acidic residues" evidence="6">
    <location>
        <begin position="134"/>
        <end position="168"/>
    </location>
</feature>
<dbReference type="InterPro" id="IPR050206">
    <property type="entry name" value="FtsK/SpoIIIE/SftA"/>
</dbReference>
<keyword evidence="4" id="KW-0238">DNA-binding</keyword>
<keyword evidence="8" id="KW-0132">Cell division</keyword>
<dbReference type="GO" id="GO:0003677">
    <property type="term" value="F:DNA binding"/>
    <property type="evidence" value="ECO:0007669"/>
    <property type="project" value="UniProtKB-KW"/>
</dbReference>
<dbReference type="InterPro" id="IPR036388">
    <property type="entry name" value="WH-like_DNA-bd_sf"/>
</dbReference>
<dbReference type="Proteomes" id="UP000248214">
    <property type="component" value="Unassembled WGS sequence"/>
</dbReference>
<dbReference type="Pfam" id="PF17854">
    <property type="entry name" value="FtsK_alpha"/>
    <property type="match status" value="1"/>
</dbReference>
<evidence type="ECO:0000313" key="8">
    <source>
        <dbReference type="EMBL" id="PYZ93790.1"/>
    </source>
</evidence>
<keyword evidence="8" id="KW-0131">Cell cycle</keyword>
<dbReference type="InterPro" id="IPR018541">
    <property type="entry name" value="Ftsk_gamma"/>
</dbReference>
<evidence type="ECO:0000256" key="2">
    <source>
        <dbReference type="ARBA" id="ARBA00022741"/>
    </source>
</evidence>
<evidence type="ECO:0000256" key="4">
    <source>
        <dbReference type="ARBA" id="ARBA00023125"/>
    </source>
</evidence>
<keyword evidence="3 5" id="KW-0067">ATP-binding</keyword>
<name>A0A323TH37_9BACI</name>
<dbReference type="InterPro" id="IPR041027">
    <property type="entry name" value="FtsK_alpha"/>
</dbReference>
<dbReference type="InterPro" id="IPR027417">
    <property type="entry name" value="P-loop_NTPase"/>
</dbReference>
<dbReference type="AlphaFoldDB" id="A0A323TH37"/>
<dbReference type="Pfam" id="PF01580">
    <property type="entry name" value="FtsK_SpoIIIE"/>
    <property type="match status" value="1"/>
</dbReference>
<dbReference type="Gene3D" id="3.30.980.40">
    <property type="match status" value="1"/>
</dbReference>
<organism evidence="8 9">
    <name type="scientific">Salipaludibacillus keqinensis</name>
    <dbReference type="NCBI Taxonomy" id="2045207"/>
    <lineage>
        <taxon>Bacteria</taxon>
        <taxon>Bacillati</taxon>
        <taxon>Bacillota</taxon>
        <taxon>Bacilli</taxon>
        <taxon>Bacillales</taxon>
        <taxon>Bacillaceae</taxon>
    </lineage>
</organism>
<proteinExistence type="inferred from homology"/>
<dbReference type="Gene3D" id="1.10.10.10">
    <property type="entry name" value="Winged helix-like DNA-binding domain superfamily/Winged helix DNA-binding domain"/>
    <property type="match status" value="1"/>
</dbReference>
<reference evidence="8 9" key="1">
    <citation type="submission" date="2017-10" db="EMBL/GenBank/DDBJ databases">
        <title>Bacillus sp. nov., a halophilic bacterium isolated from a Keqin Lake.</title>
        <authorList>
            <person name="Wang H."/>
        </authorList>
    </citation>
    <scope>NUCLEOTIDE SEQUENCE [LARGE SCALE GENOMIC DNA]</scope>
    <source>
        <strain evidence="8 9">KQ-12</strain>
    </source>
</reference>
<evidence type="ECO:0000256" key="3">
    <source>
        <dbReference type="ARBA" id="ARBA00022840"/>
    </source>
</evidence>
<comment type="similarity">
    <text evidence="1">Belongs to the FtsK/SpoIIIE/SftA family.</text>
</comment>
<dbReference type="PROSITE" id="PS50901">
    <property type="entry name" value="FTSK"/>
    <property type="match status" value="1"/>
</dbReference>
<dbReference type="RefSeq" id="WP_110609822.1">
    <property type="nucleotide sequence ID" value="NZ_PDOD01000002.1"/>
</dbReference>
<sequence>MDKKALNNYFFKIKKWMFPDNEEEKTLPEKQSFKNTYASNRNVDKNKDEVRMISQYPKHGSFRFPLIEDEEPRKINVIEKNQKSTTEKEEEKEEEKVVSPHGTSISKKTKEKFQGHHFAVQTIPSPIYGYQPRKNQDKNQSDAWTNKEEAPEKQNIKEQNDDSLKGKDEVYVSDFHKEQKEAVDSSKNVKENIVPFKPKANNNRRTVKRVDEREQTIKKNVQIKTEDTENIEEKQPSRSFRQTVQPIRQIDDNISEWDYKKNDSSVQESSNRSSAYAFPPLHLLNMPTIRSNEDQSWLDEQTKKLNETFDYFHIRAEVVHVTKGPSVTRFEVHPEPGVKVSKIVNLTDDLKLSLAAKDIRIEAPIPGKSTVGIEVPNDVSEPVFLRGILQHPTFKQAKSPLTVAMGMDISGEPVVTDLQKMPHGLIAGSTGSGKSVCVNSILTSIVYKASPEEVRLLLIDPKMVELAPYNDIPHLAAPVITDPKEATEGLKWAVLEMERRYECFAEEGARDISRYNEKMDRSGQTDKRLPYLLIVVDELADLMMVSPQEVEDSICRIAQKARACGIHLLVATQRPSVDVITGLIKANIPTRVAFSVSSQADSRTILDGGGAERLLGKGDMLLLESGRSKPVRIQGTFVSDDEIDRVVDYVKESTFSGFLFEKDELKEQVAVEAEDDLFEEVCEFVLEQQTASASLLQRRFRMGYNRAARLIDDMEARGIVSPARGSKPRDVYLTKQD</sequence>
<dbReference type="InterPro" id="IPR002543">
    <property type="entry name" value="FtsK_dom"/>
</dbReference>
<dbReference type="OrthoDB" id="9807790at2"/>
<dbReference type="EMBL" id="PDOD01000002">
    <property type="protein sequence ID" value="PYZ93790.1"/>
    <property type="molecule type" value="Genomic_DNA"/>
</dbReference>
<keyword evidence="2 5" id="KW-0547">Nucleotide-binding</keyword>
<protein>
    <submittedName>
        <fullName evidence="8">Cell division protein FtsK</fullName>
    </submittedName>
</protein>
<evidence type="ECO:0000256" key="1">
    <source>
        <dbReference type="ARBA" id="ARBA00006474"/>
    </source>
</evidence>
<feature type="binding site" evidence="5">
    <location>
        <begin position="428"/>
        <end position="435"/>
    </location>
    <ligand>
        <name>ATP</name>
        <dbReference type="ChEBI" id="CHEBI:30616"/>
    </ligand>
</feature>
<feature type="region of interest" description="Disordered" evidence="6">
    <location>
        <begin position="75"/>
        <end position="168"/>
    </location>
</feature>
<dbReference type="PANTHER" id="PTHR22683:SF42">
    <property type="entry name" value="DNA TRANSLOCASE SFTA"/>
    <property type="match status" value="1"/>
</dbReference>
<accession>A0A323TH37</accession>
<dbReference type="InterPro" id="IPR036390">
    <property type="entry name" value="WH_DNA-bd_sf"/>
</dbReference>
<evidence type="ECO:0000259" key="7">
    <source>
        <dbReference type="PROSITE" id="PS50901"/>
    </source>
</evidence>
<dbReference type="SUPFAM" id="SSF46785">
    <property type="entry name" value="Winged helix' DNA-binding domain"/>
    <property type="match status" value="1"/>
</dbReference>
<dbReference type="PANTHER" id="PTHR22683">
    <property type="entry name" value="SPORULATION PROTEIN RELATED"/>
    <property type="match status" value="1"/>
</dbReference>
<feature type="compositionally biased region" description="Basic and acidic residues" evidence="6">
    <location>
        <begin position="75"/>
        <end position="98"/>
    </location>
</feature>
<dbReference type="Gene3D" id="3.40.50.300">
    <property type="entry name" value="P-loop containing nucleotide triphosphate hydrolases"/>
    <property type="match status" value="1"/>
</dbReference>
<feature type="domain" description="FtsK" evidence="7">
    <location>
        <begin position="411"/>
        <end position="603"/>
    </location>
</feature>
<dbReference type="GO" id="GO:0005524">
    <property type="term" value="F:ATP binding"/>
    <property type="evidence" value="ECO:0007669"/>
    <property type="project" value="UniProtKB-UniRule"/>
</dbReference>
<evidence type="ECO:0000313" key="9">
    <source>
        <dbReference type="Proteomes" id="UP000248214"/>
    </source>
</evidence>
<dbReference type="Pfam" id="PF09397">
    <property type="entry name" value="FtsK_gamma"/>
    <property type="match status" value="1"/>
</dbReference>
<dbReference type="SUPFAM" id="SSF52540">
    <property type="entry name" value="P-loop containing nucleoside triphosphate hydrolases"/>
    <property type="match status" value="1"/>
</dbReference>
<comment type="caution">
    <text evidence="8">The sequence shown here is derived from an EMBL/GenBank/DDBJ whole genome shotgun (WGS) entry which is preliminary data.</text>
</comment>
<dbReference type="SMART" id="SM00843">
    <property type="entry name" value="Ftsk_gamma"/>
    <property type="match status" value="1"/>
</dbReference>
<gene>
    <name evidence="8" type="ORF">CR194_11620</name>
</gene>